<gene>
    <name evidence="3" type="ORF">Q4F26_01545</name>
</gene>
<keyword evidence="3" id="KW-0328">Glycosyltransferase</keyword>
<dbReference type="AlphaFoldDB" id="A0AA43RL56"/>
<dbReference type="PANTHER" id="PTHR45947">
    <property type="entry name" value="SULFOQUINOVOSYL TRANSFERASE SQD2"/>
    <property type="match status" value="1"/>
</dbReference>
<dbReference type="CDD" id="cd03801">
    <property type="entry name" value="GT4_PimA-like"/>
    <property type="match status" value="1"/>
</dbReference>
<protein>
    <submittedName>
        <fullName evidence="3">Glycosyltransferase family 4 protein</fullName>
        <ecNumber evidence="3">2.4.-.-</ecNumber>
    </submittedName>
</protein>
<keyword evidence="4" id="KW-1185">Reference proteome</keyword>
<dbReference type="InterPro" id="IPR050194">
    <property type="entry name" value="Glycosyltransferase_grp1"/>
</dbReference>
<dbReference type="Proteomes" id="UP001171751">
    <property type="component" value="Unassembled WGS sequence"/>
</dbReference>
<feature type="domain" description="Glycosyl transferase family 1" evidence="1">
    <location>
        <begin position="191"/>
        <end position="358"/>
    </location>
</feature>
<dbReference type="Pfam" id="PF00534">
    <property type="entry name" value="Glycos_transf_1"/>
    <property type="match status" value="1"/>
</dbReference>
<comment type="caution">
    <text evidence="3">The sequence shown here is derived from an EMBL/GenBank/DDBJ whole genome shotgun (WGS) entry which is preliminary data.</text>
</comment>
<dbReference type="EMBL" id="JAUNQW010000004">
    <property type="protein sequence ID" value="MDO5457006.1"/>
    <property type="molecule type" value="Genomic_DNA"/>
</dbReference>
<evidence type="ECO:0000259" key="1">
    <source>
        <dbReference type="Pfam" id="PF00534"/>
    </source>
</evidence>
<evidence type="ECO:0000313" key="4">
    <source>
        <dbReference type="Proteomes" id="UP001171751"/>
    </source>
</evidence>
<dbReference type="InterPro" id="IPR001296">
    <property type="entry name" value="Glyco_trans_1"/>
</dbReference>
<dbReference type="Gene3D" id="3.40.50.2000">
    <property type="entry name" value="Glycogen Phosphorylase B"/>
    <property type="match status" value="2"/>
</dbReference>
<keyword evidence="3" id="KW-0808">Transferase</keyword>
<dbReference type="PANTHER" id="PTHR45947:SF3">
    <property type="entry name" value="SULFOQUINOVOSYL TRANSFERASE SQD2"/>
    <property type="match status" value="1"/>
</dbReference>
<organism evidence="3 4">
    <name type="scientific">Atopococcus tabaci</name>
    <dbReference type="NCBI Taxonomy" id="269774"/>
    <lineage>
        <taxon>Bacteria</taxon>
        <taxon>Bacillati</taxon>
        <taxon>Bacillota</taxon>
        <taxon>Bacilli</taxon>
        <taxon>Lactobacillales</taxon>
        <taxon>Carnobacteriaceae</taxon>
        <taxon>Atopococcus</taxon>
    </lineage>
</organism>
<dbReference type="EC" id="2.4.-.-" evidence="3"/>
<proteinExistence type="predicted"/>
<dbReference type="SUPFAM" id="SSF53756">
    <property type="entry name" value="UDP-Glycosyltransferase/glycogen phosphorylase"/>
    <property type="match status" value="1"/>
</dbReference>
<evidence type="ECO:0000313" key="3">
    <source>
        <dbReference type="EMBL" id="MDO5457006.1"/>
    </source>
</evidence>
<dbReference type="Pfam" id="PF13439">
    <property type="entry name" value="Glyco_transf_4"/>
    <property type="match status" value="1"/>
</dbReference>
<feature type="domain" description="Glycosyltransferase subfamily 4-like N-terminal" evidence="2">
    <location>
        <begin position="19"/>
        <end position="185"/>
    </location>
</feature>
<dbReference type="InterPro" id="IPR028098">
    <property type="entry name" value="Glyco_trans_4-like_N"/>
</dbReference>
<reference evidence="3" key="1">
    <citation type="submission" date="2023-07" db="EMBL/GenBank/DDBJ databases">
        <title>Between Cages and Wild: Unraveling the Impact of Captivity on Animal Microbiomes and Antimicrobial Resistance.</title>
        <authorList>
            <person name="Schmartz G.P."/>
            <person name="Rehner J."/>
            <person name="Schuff M.J."/>
            <person name="Becker S.L."/>
            <person name="Kravczyk M."/>
            <person name="Gurevich A."/>
            <person name="Francke R."/>
            <person name="Mueller R."/>
            <person name="Keller V."/>
            <person name="Keller A."/>
        </authorList>
    </citation>
    <scope>NUCLEOTIDE SEQUENCE</scope>
    <source>
        <strain evidence="3">S39M_St_73</strain>
    </source>
</reference>
<evidence type="ECO:0000259" key="2">
    <source>
        <dbReference type="Pfam" id="PF13439"/>
    </source>
</evidence>
<accession>A0AA43RL56</accession>
<sequence>MSKILHINSNYLTSRLHENLMDRLEASGDFDNTIFMPMKEEKKAEILYESSYRVHNPVAFKDLDKFFFRYKQSKIYKKLKETVSIENFDMVHAHTLFTDGNVALRIKKEYGIPYIVAVRGYTDINSFFKKRIDLRARGREILNQASRIIFLSQKNRDELLDTYIKDPQMRKSLEKKIDILPNGIDDIYFEKEHQAKELPTDQALKFIEVGKVAKIKNQMSSMKAIHIFEQKYHRETEFNIVGKVIDSSYAREIQAKQLGTVNFHDPVPPEKLIDLLREQHIFIMPSYYETFGLVYPEAMSQGLPVIYSKDQGFDGQFQEGHVGYRVDPHDPLDIAENINKIVENYSELSQNAIQAYKKFSWDSLAEDYVAIYKSII</sequence>
<name>A0AA43RL56_9LACT</name>
<dbReference type="GO" id="GO:0016757">
    <property type="term" value="F:glycosyltransferase activity"/>
    <property type="evidence" value="ECO:0007669"/>
    <property type="project" value="UniProtKB-KW"/>
</dbReference>